<organism evidence="6">
    <name type="scientific">uncultured spirochete</name>
    <dbReference type="NCBI Taxonomy" id="156406"/>
    <lineage>
        <taxon>Bacteria</taxon>
        <taxon>Pseudomonadati</taxon>
        <taxon>Spirochaetota</taxon>
        <taxon>Spirochaetia</taxon>
        <taxon>Spirochaetales</taxon>
        <taxon>environmental samples</taxon>
    </lineage>
</organism>
<dbReference type="Pfam" id="PF02361">
    <property type="entry name" value="CbiQ"/>
    <property type="match status" value="1"/>
</dbReference>
<accession>A0A3P3XHT5</accession>
<sequence>MADDTLNPFAFEAGKSWLAVFHPVAKLAFLIAVASAAMRSEPGLLAALFLIAFIGQFSMPRAGKGALYSISVLILFSALVRGILPGDGRIFDVGTLSDSAIYALRLLTVYLYSRLFYATTRVSEIGDWMTAFTRTMRRIVGVGQRDVSAQSSAAAAVNNRPTIHSNNIRQASILSDPGMLFSLVLLFLPRIFDTYQRIKEAGEVRAINLSRRNLRRSLAMLEQLIIASIVQAWRTAAAMEIRAYSPARTLRLQKFAWGDWAMAGAAIALLFLAKL</sequence>
<evidence type="ECO:0000313" key="6">
    <source>
        <dbReference type="EMBL" id="SLM12263.1"/>
    </source>
</evidence>
<evidence type="ECO:0000256" key="4">
    <source>
        <dbReference type="ARBA" id="ARBA00023136"/>
    </source>
</evidence>
<evidence type="ECO:0008006" key="7">
    <source>
        <dbReference type="Google" id="ProtNLM"/>
    </source>
</evidence>
<dbReference type="GO" id="GO:0005886">
    <property type="term" value="C:plasma membrane"/>
    <property type="evidence" value="ECO:0007669"/>
    <property type="project" value="UniProtKB-ARBA"/>
</dbReference>
<dbReference type="AlphaFoldDB" id="A0A3P3XHT5"/>
<feature type="transmembrane region" description="Helical" evidence="5">
    <location>
        <begin position="255"/>
        <end position="273"/>
    </location>
</feature>
<keyword evidence="2 5" id="KW-0812">Transmembrane</keyword>
<keyword evidence="4 5" id="KW-0472">Membrane</keyword>
<comment type="subcellular location">
    <subcellularLocation>
        <location evidence="1">Membrane</location>
        <topology evidence="1">Multi-pass membrane protein</topology>
    </subcellularLocation>
</comment>
<dbReference type="CDD" id="cd16914">
    <property type="entry name" value="EcfT"/>
    <property type="match status" value="1"/>
</dbReference>
<evidence type="ECO:0000256" key="1">
    <source>
        <dbReference type="ARBA" id="ARBA00004141"/>
    </source>
</evidence>
<keyword evidence="3 5" id="KW-1133">Transmembrane helix</keyword>
<evidence type="ECO:0000256" key="2">
    <source>
        <dbReference type="ARBA" id="ARBA00022692"/>
    </source>
</evidence>
<evidence type="ECO:0000256" key="5">
    <source>
        <dbReference type="SAM" id="Phobius"/>
    </source>
</evidence>
<proteinExistence type="predicted"/>
<protein>
    <recommendedName>
        <fullName evidence="7">Cobalt transport protein</fullName>
    </recommendedName>
</protein>
<reference evidence="6" key="1">
    <citation type="submission" date="2017-02" db="EMBL/GenBank/DDBJ databases">
        <authorList>
            <person name="Regsiter A."/>
            <person name="William W."/>
        </authorList>
    </citation>
    <scope>NUCLEOTIDE SEQUENCE</scope>
    <source>
        <strain evidence="6">Bib</strain>
    </source>
</reference>
<dbReference type="EMBL" id="FWDM01000017">
    <property type="protein sequence ID" value="SLM12263.1"/>
    <property type="molecule type" value="Genomic_DNA"/>
</dbReference>
<feature type="transmembrane region" description="Helical" evidence="5">
    <location>
        <begin position="65"/>
        <end position="84"/>
    </location>
</feature>
<dbReference type="InterPro" id="IPR003339">
    <property type="entry name" value="ABC/ECF_trnsptr_transmembrane"/>
</dbReference>
<evidence type="ECO:0000256" key="3">
    <source>
        <dbReference type="ARBA" id="ARBA00022989"/>
    </source>
</evidence>
<name>A0A3P3XHT5_9SPIR</name>
<gene>
    <name evidence="6" type="ORF">SPIROBIBN47_240033</name>
</gene>